<evidence type="ECO:0000259" key="1">
    <source>
        <dbReference type="Pfam" id="PF20703"/>
    </source>
</evidence>
<keyword evidence="3" id="KW-1185">Reference proteome</keyword>
<organism evidence="2 3">
    <name type="scientific">Mycena metata</name>
    <dbReference type="NCBI Taxonomy" id="1033252"/>
    <lineage>
        <taxon>Eukaryota</taxon>
        <taxon>Fungi</taxon>
        <taxon>Dikarya</taxon>
        <taxon>Basidiomycota</taxon>
        <taxon>Agaricomycotina</taxon>
        <taxon>Agaricomycetes</taxon>
        <taxon>Agaricomycetidae</taxon>
        <taxon>Agaricales</taxon>
        <taxon>Marasmiineae</taxon>
        <taxon>Mycenaceae</taxon>
        <taxon>Mycena</taxon>
    </lineage>
</organism>
<dbReference type="Pfam" id="PF20703">
    <property type="entry name" value="nSTAND1"/>
    <property type="match status" value="1"/>
</dbReference>
<proteinExistence type="predicted"/>
<dbReference type="AlphaFoldDB" id="A0AAD7IXM0"/>
<feature type="non-terminal residue" evidence="2">
    <location>
        <position position="1"/>
    </location>
</feature>
<feature type="domain" description="Novel STAND NTPase 1" evidence="1">
    <location>
        <begin position="1"/>
        <end position="136"/>
    </location>
</feature>
<dbReference type="InterPro" id="IPR049052">
    <property type="entry name" value="nSTAND1"/>
</dbReference>
<dbReference type="InterPro" id="IPR027417">
    <property type="entry name" value="P-loop_NTPase"/>
</dbReference>
<dbReference type="PANTHER" id="PTHR47691">
    <property type="entry name" value="REGULATOR-RELATED"/>
    <property type="match status" value="1"/>
</dbReference>
<comment type="caution">
    <text evidence="2">The sequence shown here is derived from an EMBL/GenBank/DDBJ whole genome shotgun (WGS) entry which is preliminary data.</text>
</comment>
<protein>
    <submittedName>
        <fullName evidence="2">P-loop containing nucleoside triphosphate hydrolase protein</fullName>
    </submittedName>
</protein>
<feature type="non-terminal residue" evidence="2">
    <location>
        <position position="328"/>
    </location>
</feature>
<gene>
    <name evidence="2" type="ORF">B0H16DRAFT_1278333</name>
</gene>
<dbReference type="Proteomes" id="UP001215598">
    <property type="component" value="Unassembled WGS sequence"/>
</dbReference>
<evidence type="ECO:0000313" key="3">
    <source>
        <dbReference type="Proteomes" id="UP001215598"/>
    </source>
</evidence>
<dbReference type="EMBL" id="JARKIB010000058">
    <property type="protein sequence ID" value="KAJ7752671.1"/>
    <property type="molecule type" value="Genomic_DNA"/>
</dbReference>
<keyword evidence="2" id="KW-0378">Hydrolase</keyword>
<sequence length="328" mass="36780">FYGRESELKHVMKMLHKQSPRIAILGGGGMGKTNLARAILHHPDTIAKFETRFFVSAESATNNMELAALIGLHVGLDPGKDLTKAVVQYFCRKPQCLLMLDNLETPWEPTHSRAGVEEFLSLLTDIHHVTLIITMRGTERPGKVLWTHPFLPPLQPLSDQAAQQIFVDITDNFYEGDDIAQLLRLTDNMPLAVDLIAHLADYEGFSNVLARWETEKTTVLSMGYDQKSNLNVSIQLSLSSPRITCESKKLLSLLSILPDGLSDVELVQSSLPIANILTCKATLLATSLAYQDINKRLRSLMPIRDHIRQFSPPSYLLTQSLHKYFYSV</sequence>
<dbReference type="PANTHER" id="PTHR47691:SF3">
    <property type="entry name" value="HTH-TYPE TRANSCRIPTIONAL REGULATOR RV0890C-RELATED"/>
    <property type="match status" value="1"/>
</dbReference>
<accession>A0AAD7IXM0</accession>
<reference evidence="2" key="1">
    <citation type="submission" date="2023-03" db="EMBL/GenBank/DDBJ databases">
        <title>Massive genome expansion in bonnet fungi (Mycena s.s.) driven by repeated elements and novel gene families across ecological guilds.</title>
        <authorList>
            <consortium name="Lawrence Berkeley National Laboratory"/>
            <person name="Harder C.B."/>
            <person name="Miyauchi S."/>
            <person name="Viragh M."/>
            <person name="Kuo A."/>
            <person name="Thoen E."/>
            <person name="Andreopoulos B."/>
            <person name="Lu D."/>
            <person name="Skrede I."/>
            <person name="Drula E."/>
            <person name="Henrissat B."/>
            <person name="Morin E."/>
            <person name="Kohler A."/>
            <person name="Barry K."/>
            <person name="LaButti K."/>
            <person name="Morin E."/>
            <person name="Salamov A."/>
            <person name="Lipzen A."/>
            <person name="Mereny Z."/>
            <person name="Hegedus B."/>
            <person name="Baldrian P."/>
            <person name="Stursova M."/>
            <person name="Weitz H."/>
            <person name="Taylor A."/>
            <person name="Grigoriev I.V."/>
            <person name="Nagy L.G."/>
            <person name="Martin F."/>
            <person name="Kauserud H."/>
        </authorList>
    </citation>
    <scope>NUCLEOTIDE SEQUENCE</scope>
    <source>
        <strain evidence="2">CBHHK182m</strain>
    </source>
</reference>
<dbReference type="SUPFAM" id="SSF52540">
    <property type="entry name" value="P-loop containing nucleoside triphosphate hydrolases"/>
    <property type="match status" value="1"/>
</dbReference>
<name>A0AAD7IXM0_9AGAR</name>
<dbReference type="Gene3D" id="3.40.50.300">
    <property type="entry name" value="P-loop containing nucleotide triphosphate hydrolases"/>
    <property type="match status" value="1"/>
</dbReference>
<evidence type="ECO:0000313" key="2">
    <source>
        <dbReference type="EMBL" id="KAJ7752671.1"/>
    </source>
</evidence>
<dbReference type="GO" id="GO:0016787">
    <property type="term" value="F:hydrolase activity"/>
    <property type="evidence" value="ECO:0007669"/>
    <property type="project" value="UniProtKB-KW"/>
</dbReference>
<dbReference type="PRINTS" id="PR00364">
    <property type="entry name" value="DISEASERSIST"/>
</dbReference>